<reference evidence="2" key="1">
    <citation type="submission" date="2018-01" db="EMBL/GenBank/DDBJ databases">
        <authorList>
            <person name="Gaut B.S."/>
            <person name="Morton B.R."/>
            <person name="Clegg M.T."/>
            <person name="Duvall M.R."/>
        </authorList>
    </citation>
    <scope>NUCLEOTIDE SEQUENCE</scope>
    <source>
        <strain evidence="2">Lactobacillus helveticus</strain>
    </source>
</reference>
<dbReference type="EMBL" id="BLYV01000084">
    <property type="protein sequence ID" value="GFP12479.1"/>
    <property type="molecule type" value="Genomic_DNA"/>
</dbReference>
<evidence type="ECO:0000313" key="1">
    <source>
        <dbReference type="EMBL" id="GFP12479.1"/>
    </source>
</evidence>
<name>A0A2X0SZJ4_LACHE</name>
<dbReference type="Proteomes" id="UP000630086">
    <property type="component" value="Unassembled WGS sequence"/>
</dbReference>
<sequence length="245" mass="28737">MKLENILQEKITPFNNWQLTKFTFDKENYYLFVEIDSGITIVTKKIDKDEFQDTLNDVTNSFEYITPQQREAIFNTNSDSGFHLDYQPSINSPITKYVMDYVKNSSQDLNQKVDFNDKSIDAQDKAAILSIILMNLSRDHMMRTIETIAFKTNQAFPIKTKHPRTNAKYQNLSPKFIDPNHWEKYVNQDISKNSKVIAEIKKNNEKIIDQYLKNAQMDFNEFTANPREQLKDFVANCNNKLNTFS</sequence>
<proteinExistence type="predicted"/>
<reference evidence="1" key="2">
    <citation type="submission" date="2020-07" db="EMBL/GenBank/DDBJ databases">
        <title>Draft genome sequence of Lactobacillus helveticus strain JCM 1062.</title>
        <authorList>
            <person name="Endo A."/>
            <person name="Maeno S."/>
            <person name="Kido Y."/>
        </authorList>
    </citation>
    <scope>NUCLEOTIDE SEQUENCE</scope>
    <source>
        <strain evidence="1">JCM 1062</strain>
    </source>
</reference>
<gene>
    <name evidence="2" type="ORF">BDKNPLJD_00364</name>
    <name evidence="1" type="ORF">LHEJCM1062_03510</name>
</gene>
<organism evidence="2">
    <name type="scientific">Lactobacillus helveticus</name>
    <name type="common">Lactobacillus suntoryeus</name>
    <dbReference type="NCBI Taxonomy" id="1587"/>
    <lineage>
        <taxon>Bacteria</taxon>
        <taxon>Bacillati</taxon>
        <taxon>Bacillota</taxon>
        <taxon>Bacilli</taxon>
        <taxon>Lactobacillales</taxon>
        <taxon>Lactobacillaceae</taxon>
        <taxon>Lactobacillus</taxon>
    </lineage>
</organism>
<dbReference type="RefSeq" id="WP_020829380.1">
    <property type="nucleotide sequence ID" value="NZ_BLYS01000198.1"/>
</dbReference>
<evidence type="ECO:0000313" key="2">
    <source>
        <dbReference type="EMBL" id="SPB22471.1"/>
    </source>
</evidence>
<accession>A0A2X0SZJ4</accession>
<dbReference type="EMBL" id="OGTV01000017">
    <property type="protein sequence ID" value="SPB22471.1"/>
    <property type="molecule type" value="Genomic_DNA"/>
</dbReference>
<protein>
    <submittedName>
        <fullName evidence="2">Uncharacterized protein</fullName>
    </submittedName>
</protein>
<dbReference type="AlphaFoldDB" id="A0A2X0SZJ4"/>